<gene>
    <name evidence="2" type="ORF">CHS0354_030540</name>
</gene>
<name>A0AAE0RQ46_9BIVA</name>
<feature type="compositionally biased region" description="Polar residues" evidence="1">
    <location>
        <begin position="35"/>
        <end position="49"/>
    </location>
</feature>
<organism evidence="2 3">
    <name type="scientific">Potamilus streckersoni</name>
    <dbReference type="NCBI Taxonomy" id="2493646"/>
    <lineage>
        <taxon>Eukaryota</taxon>
        <taxon>Metazoa</taxon>
        <taxon>Spiralia</taxon>
        <taxon>Lophotrochozoa</taxon>
        <taxon>Mollusca</taxon>
        <taxon>Bivalvia</taxon>
        <taxon>Autobranchia</taxon>
        <taxon>Heteroconchia</taxon>
        <taxon>Palaeoheterodonta</taxon>
        <taxon>Unionida</taxon>
        <taxon>Unionoidea</taxon>
        <taxon>Unionidae</taxon>
        <taxon>Ambleminae</taxon>
        <taxon>Lampsilini</taxon>
        <taxon>Potamilus</taxon>
    </lineage>
</organism>
<accession>A0AAE0RQ46</accession>
<evidence type="ECO:0000313" key="3">
    <source>
        <dbReference type="Proteomes" id="UP001195483"/>
    </source>
</evidence>
<evidence type="ECO:0000313" key="2">
    <source>
        <dbReference type="EMBL" id="KAK3577255.1"/>
    </source>
</evidence>
<protein>
    <submittedName>
        <fullName evidence="2">Uncharacterized protein</fullName>
    </submittedName>
</protein>
<comment type="caution">
    <text evidence="2">The sequence shown here is derived from an EMBL/GenBank/DDBJ whole genome shotgun (WGS) entry which is preliminary data.</text>
</comment>
<reference evidence="2" key="2">
    <citation type="journal article" date="2021" name="Genome Biol. Evol.">
        <title>Developing a high-quality reference genome for a parasitic bivalve with doubly uniparental inheritance (Bivalvia: Unionida).</title>
        <authorList>
            <person name="Smith C.H."/>
        </authorList>
    </citation>
    <scope>NUCLEOTIDE SEQUENCE</scope>
    <source>
        <strain evidence="2">CHS0354</strain>
        <tissue evidence="2">Mantle</tissue>
    </source>
</reference>
<keyword evidence="3" id="KW-1185">Reference proteome</keyword>
<feature type="region of interest" description="Disordered" evidence="1">
    <location>
        <begin position="25"/>
        <end position="50"/>
    </location>
</feature>
<reference evidence="2" key="3">
    <citation type="submission" date="2023-05" db="EMBL/GenBank/DDBJ databases">
        <authorList>
            <person name="Smith C.H."/>
        </authorList>
    </citation>
    <scope>NUCLEOTIDE SEQUENCE</scope>
    <source>
        <strain evidence="2">CHS0354</strain>
        <tissue evidence="2">Mantle</tissue>
    </source>
</reference>
<sequence length="91" mass="10180">MDSVQLFHDSSTQHDSVQMTPNMLAVPNSMPAVPNGSNNPNTPVRTSSGRVIRKPDRLILELGLSCVSFQQPSIQFNSVKFLQWTVQIQRQ</sequence>
<dbReference type="AlphaFoldDB" id="A0AAE0RQ46"/>
<evidence type="ECO:0000256" key="1">
    <source>
        <dbReference type="SAM" id="MobiDB-lite"/>
    </source>
</evidence>
<proteinExistence type="predicted"/>
<dbReference type="EMBL" id="JAEAOA010001813">
    <property type="protein sequence ID" value="KAK3577255.1"/>
    <property type="molecule type" value="Genomic_DNA"/>
</dbReference>
<reference evidence="2" key="1">
    <citation type="journal article" date="2021" name="Genome Biol. Evol.">
        <title>A High-Quality Reference Genome for a Parasitic Bivalve with Doubly Uniparental Inheritance (Bivalvia: Unionida).</title>
        <authorList>
            <person name="Smith C.H."/>
        </authorList>
    </citation>
    <scope>NUCLEOTIDE SEQUENCE</scope>
    <source>
        <strain evidence="2">CHS0354</strain>
    </source>
</reference>
<dbReference type="Proteomes" id="UP001195483">
    <property type="component" value="Unassembled WGS sequence"/>
</dbReference>